<dbReference type="Gene3D" id="3.30.500.10">
    <property type="entry name" value="MHC class I-like antigen recognition-like"/>
    <property type="match status" value="1"/>
</dbReference>
<dbReference type="InterPro" id="IPR003597">
    <property type="entry name" value="Ig_C1-set"/>
</dbReference>
<evidence type="ECO:0000256" key="3">
    <source>
        <dbReference type="ARBA" id="ARBA00022989"/>
    </source>
</evidence>
<proteinExistence type="inferred from homology"/>
<dbReference type="SMART" id="SM00407">
    <property type="entry name" value="IGc1"/>
    <property type="match status" value="1"/>
</dbReference>
<dbReference type="InterPro" id="IPR037055">
    <property type="entry name" value="MHC_I-like_Ag-recog_sf"/>
</dbReference>
<feature type="chain" id="PRO_5045155291" evidence="6">
    <location>
        <begin position="21"/>
        <end position="348"/>
    </location>
</feature>
<evidence type="ECO:0000256" key="5">
    <source>
        <dbReference type="RuleBase" id="RU004439"/>
    </source>
</evidence>
<dbReference type="PANTHER" id="PTHR16675">
    <property type="entry name" value="MHC CLASS I-RELATED"/>
    <property type="match status" value="1"/>
</dbReference>
<dbReference type="PROSITE" id="PS00290">
    <property type="entry name" value="IG_MHC"/>
    <property type="match status" value="1"/>
</dbReference>
<comment type="subcellular location">
    <subcellularLocation>
        <location evidence="1">Membrane</location>
        <topology evidence="1">Single-pass type I membrane protein</topology>
    </subcellularLocation>
</comment>
<keyword evidence="6" id="KW-0732">Signal</keyword>
<gene>
    <name evidence="9" type="primary">LOC101831640</name>
</gene>
<evidence type="ECO:0000256" key="6">
    <source>
        <dbReference type="SAM" id="SignalP"/>
    </source>
</evidence>
<dbReference type="SUPFAM" id="SSF48726">
    <property type="entry name" value="Immunoglobulin"/>
    <property type="match status" value="1"/>
</dbReference>
<dbReference type="InterPro" id="IPR011161">
    <property type="entry name" value="MHC_I-like_Ag-recog"/>
</dbReference>
<keyword evidence="4" id="KW-0325">Glycoprotein</keyword>
<comment type="similarity">
    <text evidence="5">Belongs to the MHC class I family.</text>
</comment>
<dbReference type="InterPro" id="IPR007110">
    <property type="entry name" value="Ig-like_dom"/>
</dbReference>
<feature type="signal peptide" evidence="6">
    <location>
        <begin position="1"/>
        <end position="20"/>
    </location>
</feature>
<keyword evidence="3" id="KW-1133">Transmembrane helix</keyword>
<dbReference type="InterPro" id="IPR003006">
    <property type="entry name" value="Ig/MHC_CS"/>
</dbReference>
<dbReference type="PANTHER" id="PTHR16675:SF150">
    <property type="entry name" value="HISTOCOMPATIBILITY 2, M REGION LOCUS 2"/>
    <property type="match status" value="1"/>
</dbReference>
<dbReference type="SUPFAM" id="SSF54452">
    <property type="entry name" value="MHC antigen-recognition domain"/>
    <property type="match status" value="1"/>
</dbReference>
<organism evidence="8 9">
    <name type="scientific">Mesocricetus auratus</name>
    <name type="common">Golden hamster</name>
    <dbReference type="NCBI Taxonomy" id="10036"/>
    <lineage>
        <taxon>Eukaryota</taxon>
        <taxon>Metazoa</taxon>
        <taxon>Chordata</taxon>
        <taxon>Craniata</taxon>
        <taxon>Vertebrata</taxon>
        <taxon>Euteleostomi</taxon>
        <taxon>Mammalia</taxon>
        <taxon>Eutheria</taxon>
        <taxon>Euarchontoglires</taxon>
        <taxon>Glires</taxon>
        <taxon>Rodentia</taxon>
        <taxon>Myomorpha</taxon>
        <taxon>Muroidea</taxon>
        <taxon>Cricetidae</taxon>
        <taxon>Cricetinae</taxon>
        <taxon>Mesocricetus</taxon>
    </lineage>
</organism>
<dbReference type="InterPro" id="IPR013783">
    <property type="entry name" value="Ig-like_fold"/>
</dbReference>
<protein>
    <submittedName>
        <fullName evidence="9">Class I histocompatibility antigen, Non-RT1.A alpha-1 chain-like isoform X1</fullName>
    </submittedName>
</protein>
<evidence type="ECO:0000313" key="9">
    <source>
        <dbReference type="RefSeq" id="XP_040588195.1"/>
    </source>
</evidence>
<dbReference type="GeneID" id="101831640"/>
<reference evidence="9" key="1">
    <citation type="submission" date="2025-08" db="UniProtKB">
        <authorList>
            <consortium name="RefSeq"/>
        </authorList>
    </citation>
    <scope>IDENTIFICATION</scope>
    <source>
        <tissue evidence="9">Liver</tissue>
    </source>
</reference>
<dbReference type="Pfam" id="PF00129">
    <property type="entry name" value="MHC_I"/>
    <property type="match status" value="1"/>
</dbReference>
<dbReference type="PROSITE" id="PS50835">
    <property type="entry name" value="IG_LIKE"/>
    <property type="match status" value="1"/>
</dbReference>
<dbReference type="Proteomes" id="UP000886700">
    <property type="component" value="Unplaced"/>
</dbReference>
<evidence type="ECO:0000256" key="2">
    <source>
        <dbReference type="ARBA" id="ARBA00022692"/>
    </source>
</evidence>
<dbReference type="PRINTS" id="PR01638">
    <property type="entry name" value="MHCCLASSI"/>
</dbReference>
<evidence type="ECO:0000259" key="7">
    <source>
        <dbReference type="PROSITE" id="PS50835"/>
    </source>
</evidence>
<dbReference type="InterPro" id="IPR001039">
    <property type="entry name" value="MHC_I_a_a1/a2"/>
</dbReference>
<dbReference type="InterPro" id="IPR011162">
    <property type="entry name" value="MHC_I/II-like_Ag-recog"/>
</dbReference>
<keyword evidence="3" id="KW-0472">Membrane</keyword>
<evidence type="ECO:0000256" key="1">
    <source>
        <dbReference type="ARBA" id="ARBA00004479"/>
    </source>
</evidence>
<dbReference type="RefSeq" id="XP_040588195.1">
    <property type="nucleotide sequence ID" value="XM_040732261.1"/>
</dbReference>
<dbReference type="InterPro" id="IPR050208">
    <property type="entry name" value="MHC_class-I_related"/>
</dbReference>
<keyword evidence="2" id="KW-0812">Transmembrane</keyword>
<evidence type="ECO:0000313" key="8">
    <source>
        <dbReference type="Proteomes" id="UP000886700"/>
    </source>
</evidence>
<name>A0ABM2WJF3_MESAU</name>
<accession>A0ABM2WJF3</accession>
<feature type="domain" description="Ig-like" evidence="7">
    <location>
        <begin position="209"/>
        <end position="297"/>
    </location>
</feature>
<dbReference type="CDD" id="cd07698">
    <property type="entry name" value="IgC1_MHC_I_alpha3"/>
    <property type="match status" value="1"/>
</dbReference>
<evidence type="ECO:0000256" key="4">
    <source>
        <dbReference type="ARBA" id="ARBA00023180"/>
    </source>
</evidence>
<dbReference type="Pfam" id="PF07654">
    <property type="entry name" value="C1-set"/>
    <property type="match status" value="1"/>
</dbReference>
<dbReference type="Gene3D" id="2.60.40.10">
    <property type="entry name" value="Immunoglobulins"/>
    <property type="match status" value="1"/>
</dbReference>
<sequence>METSLLCALHLLLGASLALTQTFEGSHSLRYFDIAVSRPGLEETLYMTIGYVDNTEFVHFNSAAVNPRFEPLVPWMEQVGQEYWNDQTRIAISAEQRIQTYFQKLQGYYNQSENSPHTIQRMTGCYIGPDGHLLHAYRQFGYDGEDYLTLNEDLSTWTAADMAAEITKQQWVTTNEAENWRVYLQGPCVVWLRKYLKMGNETLLRKVPPKAYVSRHPRPEGDITLRCWALSFYSADIILTWQRDGEDQTQDMELVETRPSGDGTFQKWAAVVVPSGEEQRYTCHVQHKGLPEPLTLRWGKEGEAHNLLSGKPEVLLETLSRVKIDIWGQGPIFFISFQAGLSSLSSQS</sequence>
<keyword evidence="8" id="KW-1185">Reference proteome</keyword>
<dbReference type="InterPro" id="IPR036179">
    <property type="entry name" value="Ig-like_dom_sf"/>
</dbReference>